<dbReference type="InterPro" id="IPR048581">
    <property type="entry name" value="RYDR_Jsol"/>
</dbReference>
<dbReference type="InterPro" id="IPR003877">
    <property type="entry name" value="SPRY_dom"/>
</dbReference>
<dbReference type="Pfam" id="PF00622">
    <property type="entry name" value="SPRY"/>
    <property type="match status" value="2"/>
</dbReference>
<proteinExistence type="predicted"/>
<dbReference type="GO" id="GO:0030018">
    <property type="term" value="C:Z disc"/>
    <property type="evidence" value="ECO:0007669"/>
    <property type="project" value="TreeGrafter"/>
</dbReference>
<dbReference type="PANTHER" id="PTHR46399">
    <property type="entry name" value="B30.2/SPRY DOMAIN-CONTAINING PROTEIN"/>
    <property type="match status" value="1"/>
</dbReference>
<dbReference type="GO" id="GO:0005790">
    <property type="term" value="C:smooth endoplasmic reticulum"/>
    <property type="evidence" value="ECO:0007669"/>
    <property type="project" value="TreeGrafter"/>
</dbReference>
<dbReference type="Proteomes" id="UP001221898">
    <property type="component" value="Unassembled WGS sequence"/>
</dbReference>
<dbReference type="GO" id="GO:0014808">
    <property type="term" value="P:release of sequestered calcium ion into cytosol by sarcoplasmic reticulum"/>
    <property type="evidence" value="ECO:0007669"/>
    <property type="project" value="TreeGrafter"/>
</dbReference>
<comment type="caution">
    <text evidence="3">The sequence shown here is derived from an EMBL/GenBank/DDBJ whole genome shotgun (WGS) entry which is preliminary data.</text>
</comment>
<organism evidence="3 4">
    <name type="scientific">Aldrovandia affinis</name>
    <dbReference type="NCBI Taxonomy" id="143900"/>
    <lineage>
        <taxon>Eukaryota</taxon>
        <taxon>Metazoa</taxon>
        <taxon>Chordata</taxon>
        <taxon>Craniata</taxon>
        <taxon>Vertebrata</taxon>
        <taxon>Euteleostomi</taxon>
        <taxon>Actinopterygii</taxon>
        <taxon>Neopterygii</taxon>
        <taxon>Teleostei</taxon>
        <taxon>Notacanthiformes</taxon>
        <taxon>Halosauridae</taxon>
        <taxon>Aldrovandia</taxon>
    </lineage>
</organism>
<dbReference type="InterPro" id="IPR015925">
    <property type="entry name" value="Ryanodine_IP3_receptor"/>
</dbReference>
<dbReference type="GO" id="GO:0042383">
    <property type="term" value="C:sarcolemma"/>
    <property type="evidence" value="ECO:0007669"/>
    <property type="project" value="TreeGrafter"/>
</dbReference>
<dbReference type="AlphaFoldDB" id="A0AAD7VZW0"/>
<dbReference type="Gene3D" id="2.60.120.920">
    <property type="match status" value="2"/>
</dbReference>
<dbReference type="FunFam" id="2.60.120.920:FF:000019">
    <property type="entry name" value="Ryanodine receptor 1 (skeletal)"/>
    <property type="match status" value="1"/>
</dbReference>
<dbReference type="InterPro" id="IPR043136">
    <property type="entry name" value="B30.2/SPRY_sf"/>
</dbReference>
<keyword evidence="4" id="KW-1185">Reference proteome</keyword>
<feature type="compositionally biased region" description="Basic and acidic residues" evidence="1">
    <location>
        <begin position="9"/>
        <end position="22"/>
    </location>
</feature>
<dbReference type="CDD" id="cd12879">
    <property type="entry name" value="SPRY3_RyR"/>
    <property type="match status" value="2"/>
</dbReference>
<protein>
    <recommendedName>
        <fullName evidence="2">B30.2/SPRY domain-containing protein</fullName>
    </recommendedName>
</protein>
<dbReference type="GO" id="GO:0034704">
    <property type="term" value="C:calcium channel complex"/>
    <property type="evidence" value="ECO:0007669"/>
    <property type="project" value="TreeGrafter"/>
</dbReference>
<dbReference type="PROSITE" id="PS50188">
    <property type="entry name" value="B302_SPRY"/>
    <property type="match status" value="1"/>
</dbReference>
<reference evidence="3" key="1">
    <citation type="journal article" date="2023" name="Science">
        <title>Genome structures resolve the early diversification of teleost fishes.</title>
        <authorList>
            <person name="Parey E."/>
            <person name="Louis A."/>
            <person name="Montfort J."/>
            <person name="Bouchez O."/>
            <person name="Roques C."/>
            <person name="Iampietro C."/>
            <person name="Lluch J."/>
            <person name="Castinel A."/>
            <person name="Donnadieu C."/>
            <person name="Desvignes T."/>
            <person name="Floi Bucao C."/>
            <person name="Jouanno E."/>
            <person name="Wen M."/>
            <person name="Mejri S."/>
            <person name="Dirks R."/>
            <person name="Jansen H."/>
            <person name="Henkel C."/>
            <person name="Chen W.J."/>
            <person name="Zahm M."/>
            <person name="Cabau C."/>
            <person name="Klopp C."/>
            <person name="Thompson A.W."/>
            <person name="Robinson-Rechavi M."/>
            <person name="Braasch I."/>
            <person name="Lecointre G."/>
            <person name="Bobe J."/>
            <person name="Postlethwait J.H."/>
            <person name="Berthelot C."/>
            <person name="Roest Crollius H."/>
            <person name="Guiguen Y."/>
        </authorList>
    </citation>
    <scope>NUCLEOTIDE SEQUENCE</scope>
    <source>
        <strain evidence="3">NC1722</strain>
    </source>
</reference>
<dbReference type="InterPro" id="IPR035762">
    <property type="entry name" value="SPRY3_RyR"/>
</dbReference>
<dbReference type="GO" id="GO:0033017">
    <property type="term" value="C:sarcoplasmic reticulum membrane"/>
    <property type="evidence" value="ECO:0007669"/>
    <property type="project" value="TreeGrafter"/>
</dbReference>
<dbReference type="Pfam" id="PF21119">
    <property type="entry name" value="RYDR_Jsol"/>
    <property type="match status" value="2"/>
</dbReference>
<accession>A0AAD7VZW0</accession>
<feature type="domain" description="B30.2/SPRY" evidence="2">
    <location>
        <begin position="152"/>
        <end position="365"/>
    </location>
</feature>
<evidence type="ECO:0000259" key="2">
    <source>
        <dbReference type="PROSITE" id="PS50188"/>
    </source>
</evidence>
<sequence>MQVLKKSASRKEQEEKEKEPSVAKEIPGIKGENEKDASSEKGKKRGFLFKAKKAAMITPALCCPPCPIGGGCCPRRPGRPRDHPQHHHLLLLFADLCGQEPSGVWVGWVTPDYHQYDPSFDLSKVRNVTVTVGDDKGNIHDSMKHNNCYMVWAGEFINSSQQGRFSQEDLLIGCLVDLATGLMTFTANGKEVNTFYQVEPNTKLFPAVFAQPSSQNMLQVELGKLKYYYSLRIFAGQEPSGVWVGWVTPDYHQYDPSFDLSKVRNVTVTVGDDKGNIHDSMKHNNCYMVWAGEFINSSQQGRFSQEDLLIGCLVDLATGLMTFTANGKEVNTFYQVEPNTKLFPAVFAQPSSQNMLQVELGKLKNIMPISAAMFRSERMNPVPQCPPRLDVQMLTPVIWSRMPNHFLSPEVVRVSERHGWAVECTEPLTMMALHIPEENRCIDVLELSERLDLLKFHYHTLMLYCAVCALGNNRVAHALCSHVDESQLLRQRARLLTNKEFIVPMTAETLSITLFPDGDGAHALPGVGLTTCLRPKLHFSHVNFVGTDPDLYTLSPVIPLEILKVKAISMLTEAVTDGTQAMRDPVGGSVEFHFVPILKLVSTLLIMGIFEDDDVKHILKMIEPSVFSGEKGEEGEEEEGGGGRGGEGGRGGGGGGRGGGGRGGAR</sequence>
<dbReference type="SMART" id="SM00449">
    <property type="entry name" value="SPRY"/>
    <property type="match status" value="2"/>
</dbReference>
<dbReference type="GO" id="GO:0006941">
    <property type="term" value="P:striated muscle contraction"/>
    <property type="evidence" value="ECO:0007669"/>
    <property type="project" value="TreeGrafter"/>
</dbReference>
<dbReference type="PANTHER" id="PTHR46399:SF10">
    <property type="entry name" value="RYANODINE RECEPTOR 1"/>
    <property type="match status" value="1"/>
</dbReference>
<gene>
    <name evidence="3" type="ORF">AAFF_G00342460</name>
</gene>
<dbReference type="GO" id="GO:0005219">
    <property type="term" value="F:ryanodine-sensitive calcium-release channel activity"/>
    <property type="evidence" value="ECO:0007669"/>
    <property type="project" value="TreeGrafter"/>
</dbReference>
<evidence type="ECO:0000313" key="3">
    <source>
        <dbReference type="EMBL" id="KAJ8366774.1"/>
    </source>
</evidence>
<feature type="region of interest" description="Disordered" evidence="1">
    <location>
        <begin position="1"/>
        <end position="41"/>
    </location>
</feature>
<dbReference type="InterPro" id="IPR013320">
    <property type="entry name" value="ConA-like_dom_sf"/>
</dbReference>
<name>A0AAD7VZW0_9TELE</name>
<feature type="region of interest" description="Disordered" evidence="1">
    <location>
        <begin position="628"/>
        <end position="666"/>
    </location>
</feature>
<feature type="compositionally biased region" description="Basic and acidic residues" evidence="1">
    <location>
        <begin position="31"/>
        <end position="41"/>
    </location>
</feature>
<dbReference type="SUPFAM" id="SSF49899">
    <property type="entry name" value="Concanavalin A-like lectins/glucanases"/>
    <property type="match status" value="1"/>
</dbReference>
<dbReference type="InterPro" id="IPR001870">
    <property type="entry name" value="B30.2/SPRY"/>
</dbReference>
<evidence type="ECO:0000313" key="4">
    <source>
        <dbReference type="Proteomes" id="UP001221898"/>
    </source>
</evidence>
<dbReference type="EMBL" id="JAINUG010000546">
    <property type="protein sequence ID" value="KAJ8366774.1"/>
    <property type="molecule type" value="Genomic_DNA"/>
</dbReference>
<feature type="compositionally biased region" description="Gly residues" evidence="1">
    <location>
        <begin position="642"/>
        <end position="666"/>
    </location>
</feature>
<evidence type="ECO:0000256" key="1">
    <source>
        <dbReference type="SAM" id="MobiDB-lite"/>
    </source>
</evidence>